<dbReference type="Gene3D" id="3.10.620.30">
    <property type="match status" value="1"/>
</dbReference>
<dbReference type="EMBL" id="JADBDZ010000001">
    <property type="protein sequence ID" value="MBE1532099.1"/>
    <property type="molecule type" value="Genomic_DNA"/>
</dbReference>
<dbReference type="InterPro" id="IPR002931">
    <property type="entry name" value="Transglutaminase-like"/>
</dbReference>
<evidence type="ECO:0000313" key="4">
    <source>
        <dbReference type="EMBL" id="MBE1532099.1"/>
    </source>
</evidence>
<dbReference type="InterPro" id="IPR021878">
    <property type="entry name" value="TgpA_N"/>
</dbReference>
<dbReference type="InterPro" id="IPR038765">
    <property type="entry name" value="Papain-like_cys_pep_sf"/>
</dbReference>
<comment type="caution">
    <text evidence="4">The sequence shown here is derived from an EMBL/GenBank/DDBJ whole genome shotgun (WGS) entry which is preliminary data.</text>
</comment>
<keyword evidence="2" id="KW-0472">Membrane</keyword>
<gene>
    <name evidence="4" type="ORF">H4W34_001932</name>
</gene>
<feature type="compositionally biased region" description="Basic and acidic residues" evidence="1">
    <location>
        <begin position="533"/>
        <end position="547"/>
    </location>
</feature>
<keyword evidence="2" id="KW-0812">Transmembrane</keyword>
<sequence>MTGAFAVRAVRDLPPLMLATAAAGPLLAAGYDEAAPVVAVLGATAVLSVVVTAAAHRLPRRIGPAAALPAGLPVAAGWLVVLAVLRPGRIDAPVPAAADAVLHSGARILTTAAGAPATVDLLAFPVLAVWLAGAAGTLLRRDGHALPALLPATLLLIGAAVLNPDAVGAARTSAVLLAAAGAVLLATAPAEPRAPAGVAVRVLAAGAPRRGPRRRGPDAAAAALACAVALPGLGAAVAAPGALAGWPVRAADPRTVVDAPEEPRDVRNPLAYLGVWAADPSRPLLTVDGPSTGLRWVALGEFTGATWLPDSSYRPAGTRFPPPDVRPPRSTAAAVRVTVGALPGYWVPVPGTPTRLDGLAAGYDAASGTVMADDPVAGRSYRAAGAVADWSGGEASRAGIDTGDARHLRLPPGAPARLTDIARAAAGDGTPHRRASRLAEYLRESYTFDPGAPSGHGYADLNRLLVDPGRTGGGATSEQFAAAFAVLARAIGLPSRVVVGFGPGSGGVVRTGDAVAWGEIHYEGIGWVPYDPNPRERSDAPDRRDDDATIADDDGGADSPGGGASGGTARPVAESGPSALRHAVPGAALVLLYLLAVPLLRLRRPRGGGTARTLAAWARLLAAMRLARAPAPPAATVGEVTARLARALPAHDPARIRRLAATVNAAGYGGAVTPADASAAVAEARALAGALRRTRPWPHRLLWWWDPRPLRWARDRRRVNRPSRPGTCRRVRRGRPGRRPRPRPRSGSSPRPGSVP</sequence>
<organism evidence="4 5">
    <name type="scientific">Actinomadura algeriensis</name>
    <dbReference type="NCBI Taxonomy" id="1679523"/>
    <lineage>
        <taxon>Bacteria</taxon>
        <taxon>Bacillati</taxon>
        <taxon>Actinomycetota</taxon>
        <taxon>Actinomycetes</taxon>
        <taxon>Streptosporangiales</taxon>
        <taxon>Thermomonosporaceae</taxon>
        <taxon>Actinomadura</taxon>
    </lineage>
</organism>
<feature type="compositionally biased region" description="Basic residues" evidence="1">
    <location>
        <begin position="720"/>
        <end position="744"/>
    </location>
</feature>
<feature type="domain" description="Transglutaminase-like" evidence="3">
    <location>
        <begin position="469"/>
        <end position="534"/>
    </location>
</feature>
<evidence type="ECO:0000256" key="1">
    <source>
        <dbReference type="SAM" id="MobiDB-lite"/>
    </source>
</evidence>
<dbReference type="SUPFAM" id="SSF54001">
    <property type="entry name" value="Cysteine proteinases"/>
    <property type="match status" value="1"/>
</dbReference>
<dbReference type="RefSeq" id="WP_192758848.1">
    <property type="nucleotide sequence ID" value="NZ_JADBDZ010000001.1"/>
</dbReference>
<feature type="compositionally biased region" description="Low complexity" evidence="1">
    <location>
        <begin position="745"/>
        <end position="756"/>
    </location>
</feature>
<evidence type="ECO:0000313" key="5">
    <source>
        <dbReference type="Proteomes" id="UP000627838"/>
    </source>
</evidence>
<reference evidence="4 5" key="1">
    <citation type="submission" date="2020-10" db="EMBL/GenBank/DDBJ databases">
        <title>Sequencing the genomes of 1000 actinobacteria strains.</title>
        <authorList>
            <person name="Klenk H.-P."/>
        </authorList>
    </citation>
    <scope>NUCLEOTIDE SEQUENCE [LARGE SCALE GENOMIC DNA]</scope>
    <source>
        <strain evidence="4 5">DSM 46744</strain>
    </source>
</reference>
<dbReference type="Proteomes" id="UP000627838">
    <property type="component" value="Unassembled WGS sequence"/>
</dbReference>
<dbReference type="Pfam" id="PF11992">
    <property type="entry name" value="TgpA_N"/>
    <property type="match status" value="1"/>
</dbReference>
<evidence type="ECO:0000256" key="2">
    <source>
        <dbReference type="SAM" id="Phobius"/>
    </source>
</evidence>
<dbReference type="PANTHER" id="PTHR42736:SF1">
    <property type="entry name" value="PROTEIN-GLUTAMINE GAMMA-GLUTAMYLTRANSFERASE"/>
    <property type="match status" value="1"/>
</dbReference>
<dbReference type="PANTHER" id="PTHR42736">
    <property type="entry name" value="PROTEIN-GLUTAMINE GAMMA-GLUTAMYLTRANSFERASE"/>
    <property type="match status" value="1"/>
</dbReference>
<protein>
    <submittedName>
        <fullName evidence="4">Transglutaminase-like putative cysteine protease</fullName>
    </submittedName>
</protein>
<feature type="transmembrane region" description="Helical" evidence="2">
    <location>
        <begin position="219"/>
        <end position="246"/>
    </location>
</feature>
<feature type="transmembrane region" description="Helical" evidence="2">
    <location>
        <begin position="146"/>
        <end position="162"/>
    </location>
</feature>
<proteinExistence type="predicted"/>
<accession>A0ABR9JNF3</accession>
<dbReference type="Pfam" id="PF01841">
    <property type="entry name" value="Transglut_core"/>
    <property type="match status" value="1"/>
</dbReference>
<dbReference type="InterPro" id="IPR052901">
    <property type="entry name" value="Bact_TGase-like"/>
</dbReference>
<name>A0ABR9JNF3_9ACTN</name>
<dbReference type="SMART" id="SM00460">
    <property type="entry name" value="TGc"/>
    <property type="match status" value="1"/>
</dbReference>
<feature type="region of interest" description="Disordered" evidence="1">
    <location>
        <begin position="528"/>
        <end position="575"/>
    </location>
</feature>
<feature type="transmembrane region" description="Helical" evidence="2">
    <location>
        <begin position="65"/>
        <end position="85"/>
    </location>
</feature>
<keyword evidence="2" id="KW-1133">Transmembrane helix</keyword>
<evidence type="ECO:0000259" key="3">
    <source>
        <dbReference type="SMART" id="SM00460"/>
    </source>
</evidence>
<feature type="transmembrane region" description="Helical" evidence="2">
    <location>
        <begin position="168"/>
        <end position="186"/>
    </location>
</feature>
<feature type="transmembrane region" description="Helical" evidence="2">
    <location>
        <begin position="38"/>
        <end position="58"/>
    </location>
</feature>
<keyword evidence="5" id="KW-1185">Reference proteome</keyword>
<feature type="region of interest" description="Disordered" evidence="1">
    <location>
        <begin position="720"/>
        <end position="756"/>
    </location>
</feature>